<accession>A0A9E8LWE1</accession>
<dbReference type="AlphaFoldDB" id="A0A9E8LWE1"/>
<keyword evidence="2" id="KW-1185">Reference proteome</keyword>
<evidence type="ECO:0000313" key="1">
    <source>
        <dbReference type="EMBL" id="WAA10565.1"/>
    </source>
</evidence>
<dbReference type="Proteomes" id="UP001164718">
    <property type="component" value="Chromosome"/>
</dbReference>
<dbReference type="EMBL" id="CP106878">
    <property type="protein sequence ID" value="WAA10565.1"/>
    <property type="molecule type" value="Genomic_DNA"/>
</dbReference>
<reference evidence="1" key="1">
    <citation type="submission" date="2022-09" db="EMBL/GenBank/DDBJ databases">
        <title>Complete Genomes of Fervidibacillus albus and Fervidibacillus halotolerans isolated from tidal flat sediments.</title>
        <authorList>
            <person name="Kwon K.K."/>
            <person name="Yang S.-H."/>
            <person name="Park M.J."/>
            <person name="Oh H.-M."/>
        </authorList>
    </citation>
    <scope>NUCLEOTIDE SEQUENCE</scope>
    <source>
        <strain evidence="1">MEBiC13591</strain>
    </source>
</reference>
<gene>
    <name evidence="1" type="ORF">OE104_04385</name>
</gene>
<organism evidence="1 2">
    <name type="scientific">Fervidibacillus albus</name>
    <dbReference type="NCBI Taxonomy" id="2980026"/>
    <lineage>
        <taxon>Bacteria</taxon>
        <taxon>Bacillati</taxon>
        <taxon>Bacillota</taxon>
        <taxon>Bacilli</taxon>
        <taxon>Bacillales</taxon>
        <taxon>Bacillaceae</taxon>
        <taxon>Fervidibacillus</taxon>
    </lineage>
</organism>
<evidence type="ECO:0000313" key="2">
    <source>
        <dbReference type="Proteomes" id="UP001164718"/>
    </source>
</evidence>
<dbReference type="KEGG" id="faf:OE104_04385"/>
<proteinExistence type="predicted"/>
<dbReference type="RefSeq" id="WP_275418359.1">
    <property type="nucleotide sequence ID" value="NZ_CP106878.1"/>
</dbReference>
<protein>
    <submittedName>
        <fullName evidence="1">Uncharacterized protein</fullName>
    </submittedName>
</protein>
<sequence>MTYIIENANLIKNDQLIRTSLLVDGEKIQSVQPSFSKYRFMKMDVKEFVMTPTHVFLIHSLPNEGEGYSKKNDLSQRFLLKGCTTVIATEKVMYLNELVEKRKNIRRFFQHTPLDYVAAVRIPSHLLTVPFIQLIKREKIPAVFVEFEDKRDLYKIPWGWIREALFPYNCPLIPIPLKDRSLLDSWQFVMNKEKIPHIHEPLSEETPIPLEVLKKIGIYPLKGYLQTGGELSYNLFLTNMNSEIEPTVIVERTHPAITVHKGDLIRVNKKIFYNPNKGEELIINRPSFFQ</sequence>
<name>A0A9E8LWE1_9BACI</name>